<dbReference type="OrthoDB" id="4511136at2759"/>
<feature type="transmembrane region" description="Helical" evidence="2">
    <location>
        <begin position="151"/>
        <end position="184"/>
    </location>
</feature>
<sequence length="224" mass="23474">MPFSDLYTAIDPMIPSQFPTSRSPTPTPAPGPSATIKSSVQSSLFYTNPPKQAEPEPEPEPAPTTETPSFPGNDCEESTHGSWPRSTTSSHSSALSHTPNPTALHSFGNKISATVTAHPILATFLFVQVLFSGIPVCMFVVGALVSAVFAVAVFSCFAMLVLGPVVVGTTLVAVGVWGSGWVVYKVGGWAVRRFLIAEVNDEVEGIAEGGRVGMWHGEGVGGCL</sequence>
<name>A0A317X4D8_9EURO</name>
<keyword evidence="2" id="KW-1133">Transmembrane helix</keyword>
<dbReference type="Proteomes" id="UP000246702">
    <property type="component" value="Unassembled WGS sequence"/>
</dbReference>
<dbReference type="EMBL" id="MSFK01000009">
    <property type="protein sequence ID" value="PWY91420.1"/>
    <property type="molecule type" value="Genomic_DNA"/>
</dbReference>
<evidence type="ECO:0000256" key="1">
    <source>
        <dbReference type="SAM" id="MobiDB-lite"/>
    </source>
</evidence>
<accession>A0A317X4D8</accession>
<evidence type="ECO:0000313" key="4">
    <source>
        <dbReference type="Proteomes" id="UP000246702"/>
    </source>
</evidence>
<feature type="compositionally biased region" description="Polar residues" evidence="1">
    <location>
        <begin position="36"/>
        <end position="50"/>
    </location>
</feature>
<feature type="transmembrane region" description="Helical" evidence="2">
    <location>
        <begin position="120"/>
        <end position="145"/>
    </location>
</feature>
<keyword evidence="4" id="KW-1185">Reference proteome</keyword>
<dbReference type="AlphaFoldDB" id="A0A317X4D8"/>
<comment type="caution">
    <text evidence="3">The sequence shown here is derived from an EMBL/GenBank/DDBJ whole genome shotgun (WGS) entry which is preliminary data.</text>
</comment>
<evidence type="ECO:0000313" key="3">
    <source>
        <dbReference type="EMBL" id="PWY91420.1"/>
    </source>
</evidence>
<gene>
    <name evidence="3" type="ORF">BO94DRAFT_544806</name>
</gene>
<proteinExistence type="predicted"/>
<feature type="region of interest" description="Disordered" evidence="1">
    <location>
        <begin position="1"/>
        <end position="98"/>
    </location>
</feature>
<dbReference type="RefSeq" id="XP_025469148.1">
    <property type="nucleotide sequence ID" value="XM_025613199.1"/>
</dbReference>
<protein>
    <submittedName>
        <fullName evidence="3">Uncharacterized protein</fullName>
    </submittedName>
</protein>
<evidence type="ECO:0000256" key="2">
    <source>
        <dbReference type="SAM" id="Phobius"/>
    </source>
</evidence>
<keyword evidence="2" id="KW-0472">Membrane</keyword>
<organism evidence="3 4">
    <name type="scientific">Aspergillus sclerotioniger CBS 115572</name>
    <dbReference type="NCBI Taxonomy" id="1450535"/>
    <lineage>
        <taxon>Eukaryota</taxon>
        <taxon>Fungi</taxon>
        <taxon>Dikarya</taxon>
        <taxon>Ascomycota</taxon>
        <taxon>Pezizomycotina</taxon>
        <taxon>Eurotiomycetes</taxon>
        <taxon>Eurotiomycetidae</taxon>
        <taxon>Eurotiales</taxon>
        <taxon>Aspergillaceae</taxon>
        <taxon>Aspergillus</taxon>
        <taxon>Aspergillus subgen. Circumdati</taxon>
    </lineage>
</organism>
<reference evidence="3 4" key="1">
    <citation type="submission" date="2016-12" db="EMBL/GenBank/DDBJ databases">
        <title>The genomes of Aspergillus section Nigri reveals drivers in fungal speciation.</title>
        <authorList>
            <consortium name="DOE Joint Genome Institute"/>
            <person name="Vesth T.C."/>
            <person name="Nybo J."/>
            <person name="Theobald S."/>
            <person name="Brandl J."/>
            <person name="Frisvad J.C."/>
            <person name="Nielsen K.F."/>
            <person name="Lyhne E.K."/>
            <person name="Kogle M.E."/>
            <person name="Kuo A."/>
            <person name="Riley R."/>
            <person name="Clum A."/>
            <person name="Nolan M."/>
            <person name="Lipzen A."/>
            <person name="Salamov A."/>
            <person name="Henrissat B."/>
            <person name="Wiebenga A."/>
            <person name="De Vries R.P."/>
            <person name="Grigoriev I.V."/>
            <person name="Mortensen U.H."/>
            <person name="Andersen M.R."/>
            <person name="Baker S.E."/>
        </authorList>
    </citation>
    <scope>NUCLEOTIDE SEQUENCE [LARGE SCALE GENOMIC DNA]</scope>
    <source>
        <strain evidence="3 4">CBS 115572</strain>
    </source>
</reference>
<dbReference type="GeneID" id="37115342"/>
<dbReference type="Pfam" id="PF16015">
    <property type="entry name" value="Promethin"/>
    <property type="match status" value="1"/>
</dbReference>
<feature type="compositionally biased region" description="Low complexity" evidence="1">
    <location>
        <begin position="86"/>
        <end position="98"/>
    </location>
</feature>
<feature type="compositionally biased region" description="Low complexity" evidence="1">
    <location>
        <begin position="15"/>
        <end position="24"/>
    </location>
</feature>
<keyword evidence="2" id="KW-0812">Transmembrane</keyword>